<dbReference type="Proteomes" id="UP000289437">
    <property type="component" value="Unassembled WGS sequence"/>
</dbReference>
<evidence type="ECO:0000259" key="1">
    <source>
        <dbReference type="SMART" id="SM00953"/>
    </source>
</evidence>
<proteinExistence type="predicted"/>
<dbReference type="Pfam" id="PF08808">
    <property type="entry name" value="RES"/>
    <property type="match status" value="1"/>
</dbReference>
<dbReference type="InterPro" id="IPR014914">
    <property type="entry name" value="RES_dom"/>
</dbReference>
<sequence>MATILCSNCIEDPYLKQNIIEEGEPGECDVCDEEQPTTISISRLGEILEPILRKHIKQGEEVRRFDSDDDNGYYEQEGDDLDHFVQEILGQYFDFNNEIIEAVIDAEGCWPPDGDEPFFDTSCCYVSTEVLDYEYQLGWKDLRKEIQTRRRFFSSVAKEFFDELFSDVDTLLTHSFPKDESGVVLTVPLGFPIYRSRACGSESVLQAMFDNPYKEVGPPPPEKARAGRMNPEGISMLYGATEKETCLAELRPPLGGDAATIKVETIESLRLLDFTRMTKAYKLLSYFQPDFEQQAARFKFLRSLGELISRPVTPGHEDEYLITQTMMEYLAEVHSKPFDGVLFGSAQRKGGVNVVLFARTEDDAPVFPVRYLKDSLSISETTEITYKHQERKYRLSDDGRVEPDWDWWDE</sequence>
<evidence type="ECO:0000313" key="3">
    <source>
        <dbReference type="Proteomes" id="UP000289437"/>
    </source>
</evidence>
<dbReference type="RefSeq" id="WP_161571116.1">
    <property type="nucleotide sequence ID" value="NZ_RDSM01000004.1"/>
</dbReference>
<dbReference type="EMBL" id="RDSM01000004">
    <property type="protein sequence ID" value="RXH54441.1"/>
    <property type="molecule type" value="Genomic_DNA"/>
</dbReference>
<feature type="domain" description="RES" evidence="1">
    <location>
        <begin position="212"/>
        <end position="368"/>
    </location>
</feature>
<accession>A0A4Q0SZ03</accession>
<name>A0A4Q0SZ03_9BACT</name>
<dbReference type="SMART" id="SM00953">
    <property type="entry name" value="RES"/>
    <property type="match status" value="1"/>
</dbReference>
<gene>
    <name evidence="2" type="ORF">GRAN_4737</name>
</gene>
<reference evidence="3" key="2">
    <citation type="submission" date="2019-02" db="EMBL/GenBank/DDBJ databases">
        <title>Granulicella sibirica sp. nov., a psychrotolerant acidobacterium isolated from an organic soil layer in forested tundra, West Siberia.</title>
        <authorList>
            <person name="Oshkin I.Y."/>
            <person name="Kulichevskaya I.S."/>
            <person name="Rijpstra W.I.C."/>
            <person name="Sinninghe Damste J.S."/>
            <person name="Rakitin A.L."/>
            <person name="Ravin N.V."/>
            <person name="Dedysh S.N."/>
        </authorList>
    </citation>
    <scope>NUCLEOTIDE SEQUENCE [LARGE SCALE GENOMIC DNA]</scope>
    <source>
        <strain evidence="3">AF10</strain>
    </source>
</reference>
<protein>
    <recommendedName>
        <fullName evidence="1">RES domain-containing protein</fullName>
    </recommendedName>
</protein>
<reference evidence="2 3" key="1">
    <citation type="submission" date="2018-11" db="EMBL/GenBank/DDBJ databases">
        <authorList>
            <person name="Mardanov A.V."/>
            <person name="Ravin N.V."/>
            <person name="Dedysh S.N."/>
        </authorList>
    </citation>
    <scope>NUCLEOTIDE SEQUENCE [LARGE SCALE GENOMIC DNA]</scope>
    <source>
        <strain evidence="2 3">AF10</strain>
    </source>
</reference>
<evidence type="ECO:0000313" key="2">
    <source>
        <dbReference type="EMBL" id="RXH54441.1"/>
    </source>
</evidence>
<comment type="caution">
    <text evidence="2">The sequence shown here is derived from an EMBL/GenBank/DDBJ whole genome shotgun (WGS) entry which is preliminary data.</text>
</comment>
<dbReference type="OrthoDB" id="648213at2"/>
<dbReference type="AlphaFoldDB" id="A0A4Q0SZ03"/>
<organism evidence="2 3">
    <name type="scientific">Granulicella sibirica</name>
    <dbReference type="NCBI Taxonomy" id="2479048"/>
    <lineage>
        <taxon>Bacteria</taxon>
        <taxon>Pseudomonadati</taxon>
        <taxon>Acidobacteriota</taxon>
        <taxon>Terriglobia</taxon>
        <taxon>Terriglobales</taxon>
        <taxon>Acidobacteriaceae</taxon>
        <taxon>Granulicella</taxon>
    </lineage>
</organism>
<keyword evidence="3" id="KW-1185">Reference proteome</keyword>